<feature type="domain" description="Transglutaminase-like" evidence="3">
    <location>
        <begin position="319"/>
        <end position="388"/>
    </location>
</feature>
<dbReference type="EMBL" id="JAFKCT010000002">
    <property type="protein sequence ID" value="MBN7810521.1"/>
    <property type="molecule type" value="Genomic_DNA"/>
</dbReference>
<keyword evidence="2" id="KW-0732">Signal</keyword>
<dbReference type="Proteomes" id="UP000664317">
    <property type="component" value="Unassembled WGS sequence"/>
</dbReference>
<keyword evidence="1" id="KW-0472">Membrane</keyword>
<feature type="transmembrane region" description="Helical" evidence="1">
    <location>
        <begin position="726"/>
        <end position="752"/>
    </location>
</feature>
<feature type="chain" id="PRO_5045835130" evidence="2">
    <location>
        <begin position="21"/>
        <end position="849"/>
    </location>
</feature>
<reference evidence="4 5" key="1">
    <citation type="submission" date="2021-03" db="EMBL/GenBank/DDBJ databases">
        <title>novel species isolated from a fishpond in China.</title>
        <authorList>
            <person name="Lu H."/>
            <person name="Cai Z."/>
        </authorList>
    </citation>
    <scope>NUCLEOTIDE SEQUENCE [LARGE SCALE GENOMIC DNA]</scope>
    <source>
        <strain evidence="4 5">H41</strain>
    </source>
</reference>
<feature type="transmembrane region" description="Helical" evidence="1">
    <location>
        <begin position="685"/>
        <end position="706"/>
    </location>
</feature>
<dbReference type="InterPro" id="IPR019690">
    <property type="entry name" value="DUF2569"/>
</dbReference>
<keyword evidence="1" id="KW-0812">Transmembrane</keyword>
<keyword evidence="1" id="KW-1133">Transmembrane helix</keyword>
<evidence type="ECO:0000259" key="3">
    <source>
        <dbReference type="SMART" id="SM00460"/>
    </source>
</evidence>
<dbReference type="SMART" id="SM00460">
    <property type="entry name" value="TGc"/>
    <property type="match status" value="1"/>
</dbReference>
<feature type="transmembrane region" description="Helical" evidence="1">
    <location>
        <begin position="795"/>
        <end position="811"/>
    </location>
</feature>
<proteinExistence type="predicted"/>
<organism evidence="4 5">
    <name type="scientific">Algoriphagus oliviformis</name>
    <dbReference type="NCBI Taxonomy" id="2811231"/>
    <lineage>
        <taxon>Bacteria</taxon>
        <taxon>Pseudomonadati</taxon>
        <taxon>Bacteroidota</taxon>
        <taxon>Cytophagia</taxon>
        <taxon>Cytophagales</taxon>
        <taxon>Cyclobacteriaceae</taxon>
        <taxon>Algoriphagus</taxon>
    </lineage>
</organism>
<dbReference type="InterPro" id="IPR024618">
    <property type="entry name" value="DUF3857"/>
</dbReference>
<evidence type="ECO:0000256" key="1">
    <source>
        <dbReference type="SAM" id="Phobius"/>
    </source>
</evidence>
<dbReference type="Pfam" id="PF01841">
    <property type="entry name" value="Transglut_core"/>
    <property type="match status" value="1"/>
</dbReference>
<evidence type="ECO:0000313" key="5">
    <source>
        <dbReference type="Proteomes" id="UP000664317"/>
    </source>
</evidence>
<dbReference type="Gene3D" id="2.60.40.3140">
    <property type="match status" value="1"/>
</dbReference>
<evidence type="ECO:0000256" key="2">
    <source>
        <dbReference type="SAM" id="SignalP"/>
    </source>
</evidence>
<evidence type="ECO:0000313" key="4">
    <source>
        <dbReference type="EMBL" id="MBN7810521.1"/>
    </source>
</evidence>
<dbReference type="Gene3D" id="3.10.620.30">
    <property type="match status" value="1"/>
</dbReference>
<dbReference type="SUPFAM" id="SSF54001">
    <property type="entry name" value="Cysteine proteinases"/>
    <property type="match status" value="1"/>
</dbReference>
<keyword evidence="5" id="KW-1185">Reference proteome</keyword>
<gene>
    <name evidence="4" type="ORF">J0A68_06115</name>
</gene>
<comment type="caution">
    <text evidence="4">The sequence shown here is derived from an EMBL/GenBank/DDBJ whole genome shotgun (WGS) entry which is preliminary data.</text>
</comment>
<feature type="transmembrane region" description="Helical" evidence="1">
    <location>
        <begin position="759"/>
        <end position="775"/>
    </location>
</feature>
<sequence length="849" mass="96209">MLRLLILGMLLCVATLSANAQKVLSSPIPEWVETPSLDTKAQRDNQIGEGYRYLLIERQINVSEQQAFYRYATQVLSPDGIREHSDLLIEYDPSFQVLEIHEVSIYREGQKIDKLDLADLKIIQKETSADRHIYDGALTALIHLSDVKKNDIIDYSYSIKGFNPVYGKNISGFLYHQLGVKVENFHYRILVPQGQPLQLDLKGHSHQPEKEARNGNDVYEWSHPGLSPMLFDSNVPYWKAIYPMTSYSTFADWKSVVGWALPLYDYSEQGLDKIKGQIADGRENISRITDIIRYVQDDIRYLGLESGMSAYKPNSPQKVFEQKYGDCKDKSLLLVALLRKEGLEAYPVLVNTEWKDNVAAFSANASAFDHCIVTYKWKGQDYFVDPTISGQGGNLTNIFFPDYKKGLVLKPGNASLTDFPEVAKSVQKVEELLVVHDLEGKASLQIKTEYRGRRADEIRSSFLNSTVEEISKTYLDFYSAVFPGISASSPIEFSDSDRNVSNVVTTLETYEIDGFWVKSETEEGQLYAELYPLELNSRLGFPQTSSREADYFLGEPEEFSLVTKLVMPEPWPVEDYHRLIDAGAFTYENEVSGKGNTIEIKHKYNLFKSSIPGSEVSQLIEKKKSVNNELSFYLTYAPNGGSTLDITAFLSAMALLAVFGFLAVRWYKSYNPEPEMASNHDTIGGWLILPTISLLITPIVLIYNMIESGYFDSAIWNGVKVYGTALYTYYLVSFVFLLFSFSYSILTAAFFFKLRSGAQLMYIVFMCANFLSLMLEAYVSNQYFHDLGIESSSRDLIRSAIGLFIWIPYFVKSTRVKSTFTNIYKNSSIEMAMASNRALADIRSSEDNG</sequence>
<name>A0ABS3C1Q0_9BACT</name>
<dbReference type="InterPro" id="IPR038765">
    <property type="entry name" value="Papain-like_cys_pep_sf"/>
</dbReference>
<accession>A0ABS3C1Q0</accession>
<dbReference type="Pfam" id="PF10754">
    <property type="entry name" value="DUF2569"/>
    <property type="match status" value="1"/>
</dbReference>
<dbReference type="InterPro" id="IPR002931">
    <property type="entry name" value="Transglutaminase-like"/>
</dbReference>
<protein>
    <submittedName>
        <fullName evidence="4">DUF3857 domain-containing protein</fullName>
    </submittedName>
</protein>
<dbReference type="Pfam" id="PF12969">
    <property type="entry name" value="DUF3857"/>
    <property type="match status" value="1"/>
</dbReference>
<feature type="transmembrane region" description="Helical" evidence="1">
    <location>
        <begin position="646"/>
        <end position="664"/>
    </location>
</feature>
<feature type="signal peptide" evidence="2">
    <location>
        <begin position="1"/>
        <end position="20"/>
    </location>
</feature>
<dbReference type="RefSeq" id="WP_206577308.1">
    <property type="nucleotide sequence ID" value="NZ_JAFKCT010000002.1"/>
</dbReference>